<comment type="function">
    <text evidence="11">Catalyzes the reduction of ribonucleotides to deoxyribonucleotides. May function to provide a pool of deoxyribonucleotide precursors for DNA repair during oxygen limitation and/or for immediate growth after restoration of oxygen.</text>
</comment>
<keyword evidence="9 11" id="KW-0170">Cobalt</keyword>
<dbReference type="SUPFAM" id="SSF48168">
    <property type="entry name" value="R1 subunit of ribonucleotide reductase, N-terminal domain"/>
    <property type="match status" value="1"/>
</dbReference>
<organism evidence="14">
    <name type="scientific">Dehalogenimonas sp. 4OHTPN</name>
    <dbReference type="NCBI Taxonomy" id="3166643"/>
    <lineage>
        <taxon>Bacteria</taxon>
        <taxon>Bacillati</taxon>
        <taxon>Chloroflexota</taxon>
        <taxon>Dehalococcoidia</taxon>
        <taxon>Dehalococcoidales</taxon>
        <taxon>Dehalococcoidaceae</taxon>
        <taxon>Dehalogenimonas</taxon>
    </lineage>
</organism>
<comment type="similarity">
    <text evidence="2 11">Belongs to the ribonucleoside diphosphate reductase class-2 family.</text>
</comment>
<name>A0AAU8GC46_9CHLR</name>
<dbReference type="EMBL" id="CP159307">
    <property type="protein sequence ID" value="XCH33355.1"/>
    <property type="molecule type" value="Genomic_DNA"/>
</dbReference>
<dbReference type="SUPFAM" id="SSF51998">
    <property type="entry name" value="PFL-like glycyl radical enzymes"/>
    <property type="match status" value="1"/>
</dbReference>
<evidence type="ECO:0000256" key="1">
    <source>
        <dbReference type="ARBA" id="ARBA00001922"/>
    </source>
</evidence>
<protein>
    <recommendedName>
        <fullName evidence="11">Vitamin B12-dependent ribonucleotide reductase</fullName>
        <ecNumber evidence="11">1.17.4.1</ecNumber>
    </recommendedName>
</protein>
<evidence type="ECO:0000256" key="9">
    <source>
        <dbReference type="ARBA" id="ARBA00023285"/>
    </source>
</evidence>
<sequence length="605" mass="65639">MAAQSTPDVRVKLSPNASRVLEKRYLRRDDNGEIAETPDEMFRRVARAVAAVEKTYDPVADVEAIAEDFFQAMACLQFLPNSPTLLNAGAEHGQLASCFVLPVEDSVESTFEAVKHTAIIHKNGGGTGFNFSQVRPRLDRAGGRRGVAAGPVGLIDVIATAADYIRQGGVRRGCNSVVLNVDHPDILEFIKAKSDPDALTNFYISVAVTDSFMSRVDSGADYPLVNPRSGATVTFLNARQVFDRIVDQAWHTGDPGLIFLDRINRDNPTPHLGSIDMITGCGEQAMLPYESCPLGSINLARMLKSNGDTAVDYNKLSRLVDLGVRFLDDVIDASAYPVDVIERTTKTTRRIGLGVMGFADMLFQMGVPYNSGTAVKVVSEVMGFIQERAHRASRKLGFERGSFPAFEGSVYDVPGGGPIRNAACTTVAPTGTLSIIAGCSCGIEPLFSVAFVRHMLDGERLLDINPHFEAAARRAGVWTPDLARRLVRCNHLLEQADVPDSIKKVFVTAHDIAPEWHVKIQAAFQQNVDAAVSKTVNFSHSATREDIARVFLLAHRSGLKGITVYRDGSRDEQPQCTGELGLELVDTYFGSRPGLGDDGSTAKAI</sequence>
<keyword evidence="4 11" id="KW-0237">DNA synthesis</keyword>
<dbReference type="Pfam" id="PF00317">
    <property type="entry name" value="Ribonuc_red_lgN"/>
    <property type="match status" value="1"/>
</dbReference>
<keyword evidence="7" id="KW-0215">Deoxyribonucleotide synthesis</keyword>
<dbReference type="AlphaFoldDB" id="A0AAU8GC46"/>
<reference evidence="14" key="1">
    <citation type="submission" date="2024-06" db="EMBL/GenBank/DDBJ databases">
        <title>A Novel Isolate, Dehalogenimonas sp. Strain 4OHTPN, Dechlorinates Aromatic 4 Hydroxy chlorothalonil by a Novel Reductive Dehalogenase.</title>
        <authorList>
            <person name="Liu G."/>
        </authorList>
    </citation>
    <scope>NUCLEOTIDE SEQUENCE</scope>
    <source>
        <strain evidence="14">4OHTPN</strain>
    </source>
</reference>
<evidence type="ECO:0000259" key="13">
    <source>
        <dbReference type="Pfam" id="PF02867"/>
    </source>
</evidence>
<dbReference type="CDD" id="cd02888">
    <property type="entry name" value="RNR_II_dimer"/>
    <property type="match status" value="1"/>
</dbReference>
<feature type="domain" description="Ribonucleotide reductase large subunit N-terminal" evidence="12">
    <location>
        <begin position="12"/>
        <end position="93"/>
    </location>
</feature>
<dbReference type="NCBIfam" id="TIGR02504">
    <property type="entry name" value="NrdJ_Z"/>
    <property type="match status" value="1"/>
</dbReference>
<keyword evidence="5 11" id="KW-0547">Nucleotide-binding</keyword>
<evidence type="ECO:0000256" key="8">
    <source>
        <dbReference type="ARBA" id="ARBA00023157"/>
    </source>
</evidence>
<dbReference type="RefSeq" id="WP_353714596.1">
    <property type="nucleotide sequence ID" value="NZ_CP159307.1"/>
</dbReference>
<dbReference type="GO" id="GO:0005524">
    <property type="term" value="F:ATP binding"/>
    <property type="evidence" value="ECO:0007669"/>
    <property type="project" value="InterPro"/>
</dbReference>
<evidence type="ECO:0000256" key="2">
    <source>
        <dbReference type="ARBA" id="ARBA00007405"/>
    </source>
</evidence>
<feature type="domain" description="Ribonucleotide reductase large subunit C-terminal" evidence="13">
    <location>
        <begin position="96"/>
        <end position="411"/>
    </location>
</feature>
<proteinExistence type="inferred from homology"/>
<accession>A0AAU8GC46</accession>
<dbReference type="InterPro" id="IPR000788">
    <property type="entry name" value="RNR_lg_C"/>
</dbReference>
<evidence type="ECO:0000256" key="10">
    <source>
        <dbReference type="ARBA" id="ARBA00047754"/>
    </source>
</evidence>
<evidence type="ECO:0000256" key="7">
    <source>
        <dbReference type="ARBA" id="ARBA00023116"/>
    </source>
</evidence>
<dbReference type="InterPro" id="IPR013509">
    <property type="entry name" value="RNR_lsu_N"/>
</dbReference>
<gene>
    <name evidence="14" type="ORF">ABV300_00325</name>
</gene>
<dbReference type="InterPro" id="IPR013344">
    <property type="entry name" value="RNR_NrdJ/NrdZ"/>
</dbReference>
<dbReference type="PANTHER" id="PTHR43371:SF1">
    <property type="entry name" value="RIBONUCLEOSIDE-DIPHOSPHATE REDUCTASE"/>
    <property type="match status" value="1"/>
</dbReference>
<evidence type="ECO:0000256" key="6">
    <source>
        <dbReference type="ARBA" id="ARBA00023002"/>
    </source>
</evidence>
<evidence type="ECO:0000256" key="11">
    <source>
        <dbReference type="RuleBase" id="RU364064"/>
    </source>
</evidence>
<dbReference type="EC" id="1.17.4.1" evidence="11"/>
<dbReference type="Pfam" id="PF02867">
    <property type="entry name" value="Ribonuc_red_lgC"/>
    <property type="match status" value="2"/>
</dbReference>
<dbReference type="GO" id="GO:0031419">
    <property type="term" value="F:cobalamin binding"/>
    <property type="evidence" value="ECO:0007669"/>
    <property type="project" value="UniProtKB-KW"/>
</dbReference>
<dbReference type="PRINTS" id="PR01183">
    <property type="entry name" value="RIBORDTASEM1"/>
</dbReference>
<dbReference type="GO" id="GO:0071897">
    <property type="term" value="P:DNA biosynthetic process"/>
    <property type="evidence" value="ECO:0007669"/>
    <property type="project" value="UniProtKB-KW"/>
</dbReference>
<evidence type="ECO:0000256" key="4">
    <source>
        <dbReference type="ARBA" id="ARBA00022634"/>
    </source>
</evidence>
<dbReference type="Gene3D" id="3.20.70.20">
    <property type="match status" value="1"/>
</dbReference>
<evidence type="ECO:0000313" key="14">
    <source>
        <dbReference type="EMBL" id="XCH33355.1"/>
    </source>
</evidence>
<dbReference type="GO" id="GO:0009263">
    <property type="term" value="P:deoxyribonucleotide biosynthetic process"/>
    <property type="evidence" value="ECO:0007669"/>
    <property type="project" value="UniProtKB-KW"/>
</dbReference>
<dbReference type="GO" id="GO:0004748">
    <property type="term" value="F:ribonucleoside-diphosphate reductase activity, thioredoxin disulfide as acceptor"/>
    <property type="evidence" value="ECO:0007669"/>
    <property type="project" value="UniProtKB-EC"/>
</dbReference>
<keyword evidence="3 11" id="KW-0846">Cobalamin</keyword>
<keyword evidence="6 11" id="KW-0560">Oxidoreductase</keyword>
<dbReference type="PANTHER" id="PTHR43371">
    <property type="entry name" value="VITAMIN B12-DEPENDENT RIBONUCLEOTIDE REDUCTASE"/>
    <property type="match status" value="1"/>
</dbReference>
<evidence type="ECO:0000256" key="5">
    <source>
        <dbReference type="ARBA" id="ARBA00022741"/>
    </source>
</evidence>
<keyword evidence="8" id="KW-1015">Disulfide bond</keyword>
<evidence type="ECO:0000259" key="12">
    <source>
        <dbReference type="Pfam" id="PF00317"/>
    </source>
</evidence>
<comment type="cofactor">
    <cofactor evidence="1 11">
        <name>adenosylcob(III)alamin</name>
        <dbReference type="ChEBI" id="CHEBI:18408"/>
    </cofactor>
</comment>
<feature type="domain" description="Ribonucleotide reductase large subunit C-terminal" evidence="13">
    <location>
        <begin position="419"/>
        <end position="565"/>
    </location>
</feature>
<comment type="catalytic activity">
    <reaction evidence="10 11">
        <text>a 2'-deoxyribonucleoside 5'-diphosphate + [thioredoxin]-disulfide + H2O = a ribonucleoside 5'-diphosphate + [thioredoxin]-dithiol</text>
        <dbReference type="Rhea" id="RHEA:23252"/>
        <dbReference type="Rhea" id="RHEA-COMP:10698"/>
        <dbReference type="Rhea" id="RHEA-COMP:10700"/>
        <dbReference type="ChEBI" id="CHEBI:15377"/>
        <dbReference type="ChEBI" id="CHEBI:29950"/>
        <dbReference type="ChEBI" id="CHEBI:50058"/>
        <dbReference type="ChEBI" id="CHEBI:57930"/>
        <dbReference type="ChEBI" id="CHEBI:73316"/>
        <dbReference type="EC" id="1.17.4.1"/>
    </reaction>
</comment>
<evidence type="ECO:0000256" key="3">
    <source>
        <dbReference type="ARBA" id="ARBA00022628"/>
    </source>
</evidence>
<dbReference type="InterPro" id="IPR050862">
    <property type="entry name" value="RdRp_reductase_class-2"/>
</dbReference>
<dbReference type="InterPro" id="IPR008926">
    <property type="entry name" value="RNR_R1-su_N"/>
</dbReference>